<dbReference type="eggNOG" id="COG0365">
    <property type="taxonomic scope" value="Bacteria"/>
</dbReference>
<evidence type="ECO:0000256" key="3">
    <source>
        <dbReference type="ARBA" id="ARBA00022741"/>
    </source>
</evidence>
<comment type="function">
    <text evidence="6">Catalyzes the conversion of acetate into acetyl-CoA (AcCoA), an essential intermediate at the junction of anabolic and catabolic pathways. AcsA undergoes a two-step reaction. In the first half reaction, AcsA combines acetate with ATP to form acetyl-adenylate (AcAMP) intermediate. In the second half reaction, it can then transfer the acetyl group from AcAMP to the sulfhydryl group of CoA, forming the product AcCoA.</text>
</comment>
<dbReference type="GO" id="GO:0019427">
    <property type="term" value="P:acetyl-CoA biosynthetic process from acetate"/>
    <property type="evidence" value="ECO:0007669"/>
    <property type="project" value="UniProtKB-UniRule"/>
</dbReference>
<dbReference type="InterPro" id="IPR045851">
    <property type="entry name" value="AMP-bd_C_sf"/>
</dbReference>
<feature type="domain" description="AMP-dependent synthetase/ligase" evidence="7">
    <location>
        <begin position="82"/>
        <end position="466"/>
    </location>
</feature>
<dbReference type="PANTHER" id="PTHR24095">
    <property type="entry name" value="ACETYL-COENZYME A SYNTHETASE"/>
    <property type="match status" value="1"/>
</dbReference>
<dbReference type="GO" id="GO:0003987">
    <property type="term" value="F:acetate-CoA ligase activity"/>
    <property type="evidence" value="ECO:0007669"/>
    <property type="project" value="UniProtKB-UniRule"/>
</dbReference>
<evidence type="ECO:0000256" key="5">
    <source>
        <dbReference type="ARBA" id="ARBA00022990"/>
    </source>
</evidence>
<keyword evidence="4 6" id="KW-0067">ATP-binding</keyword>
<evidence type="ECO:0000256" key="2">
    <source>
        <dbReference type="ARBA" id="ARBA00022598"/>
    </source>
</evidence>
<comment type="cofactor">
    <cofactor evidence="6">
        <name>Mg(2+)</name>
        <dbReference type="ChEBI" id="CHEBI:18420"/>
    </cofactor>
</comment>
<evidence type="ECO:0000256" key="6">
    <source>
        <dbReference type="HAMAP-Rule" id="MF_01123"/>
    </source>
</evidence>
<dbReference type="Pfam" id="PF16177">
    <property type="entry name" value="ACAS_N"/>
    <property type="match status" value="1"/>
</dbReference>
<feature type="modified residue" description="N6-acetyllysine" evidence="6">
    <location>
        <position position="606"/>
    </location>
</feature>
<dbReference type="GO" id="GO:0005524">
    <property type="term" value="F:ATP binding"/>
    <property type="evidence" value="ECO:0007669"/>
    <property type="project" value="UniProtKB-KW"/>
</dbReference>
<feature type="binding site" evidence="6">
    <location>
        <position position="497"/>
    </location>
    <ligand>
        <name>ATP</name>
        <dbReference type="ChEBI" id="CHEBI:30616"/>
    </ligand>
</feature>
<dbReference type="FunFam" id="3.30.300.30:FF:000004">
    <property type="entry name" value="Acetyl-coenzyme A synthetase"/>
    <property type="match status" value="1"/>
</dbReference>
<keyword evidence="3 6" id="KW-0547">Nucleotide-binding</keyword>
<feature type="binding site" evidence="6">
    <location>
        <begin position="190"/>
        <end position="193"/>
    </location>
    <ligand>
        <name>CoA</name>
        <dbReference type="ChEBI" id="CHEBI:57287"/>
    </ligand>
</feature>
<dbReference type="GO" id="GO:0016208">
    <property type="term" value="F:AMP binding"/>
    <property type="evidence" value="ECO:0007669"/>
    <property type="project" value="InterPro"/>
</dbReference>
<keyword evidence="6" id="KW-0460">Magnesium</keyword>
<dbReference type="InterPro" id="IPR032387">
    <property type="entry name" value="ACAS_N"/>
</dbReference>
<dbReference type="InterPro" id="IPR020845">
    <property type="entry name" value="AMP-binding_CS"/>
</dbReference>
<accession>A0YH70</accession>
<dbReference type="Pfam" id="PF00501">
    <property type="entry name" value="AMP-binding"/>
    <property type="match status" value="1"/>
</dbReference>
<dbReference type="PANTHER" id="PTHR24095:SF14">
    <property type="entry name" value="ACETYL-COENZYME A SYNTHETASE 1"/>
    <property type="match status" value="1"/>
</dbReference>
<sequence>MSNTTTYPVPADYAAKAHLNEEQYKTMYQASINDPDAFWAEQAAEFLSWDKPWTKVREYDFTKGEAAWFIDGKLNITYNCIDRHLETRANQTAIIWEGDSPDECTNISYQQLHSEVCKLANALKQRGIKKGDRVCIYMPMIVEASYAMLACARIGAVHSVVFGGFSPDALRDRILNSDCQIVITADEGLRGGKKIPLKANVDAALIDCPNVHTVVTVKRTGSDIDWTEQRDVWYHEAINNASDQCPPEPMDSEDPLFILYTSGSTGKPKGVLHTTAGYLLQVAMTFKYTFDYHEGDIFWCTADVGWITGHSYCVYGPLANGATTLLFEGVPTYPDASRCWQVCDKHQVTIFYTAPTAIRALMAVGDDYVTATSRSSINLLGTVGEPINPEAWEWYYRVVGESRCPIVDTWWQTETGAHMLTPLPGATPLKPGSATRPFFGVEPVLLDNDGKIIDGAGEGNLAIKSSWPSQIRSVYGDHQRLIDTYFSTYPGYYFTSDGARRDEDGYYWITGRVDDVLNVSGHRLGTAEIESALVHHEAVAEAAVVGYPHDVKGEGIYAYVTLMSGEQPSNALKAELIAMCTKEIGPIAKPDLIQWAPGLPKTRSGKIMRRILRKVAANELENLGDTSTLADPSVVDQLIEHRLNQ</sequence>
<feature type="binding site" evidence="6">
    <location>
        <position position="536"/>
    </location>
    <ligand>
        <name>Mg(2+)</name>
        <dbReference type="ChEBI" id="CHEBI:18420"/>
    </ligand>
</feature>
<dbReference type="Proteomes" id="UP000004931">
    <property type="component" value="Unassembled WGS sequence"/>
</dbReference>
<evidence type="ECO:0000259" key="8">
    <source>
        <dbReference type="Pfam" id="PF13193"/>
    </source>
</evidence>
<evidence type="ECO:0000259" key="9">
    <source>
        <dbReference type="Pfam" id="PF16177"/>
    </source>
</evidence>
<feature type="binding site" evidence="6">
    <location>
        <position position="539"/>
    </location>
    <ligand>
        <name>Mg(2+)</name>
        <dbReference type="ChEBI" id="CHEBI:18420"/>
    </ligand>
</feature>
<dbReference type="NCBIfam" id="NF001208">
    <property type="entry name" value="PRK00174.1"/>
    <property type="match status" value="1"/>
</dbReference>
<feature type="binding site" evidence="6">
    <location>
        <position position="512"/>
    </location>
    <ligand>
        <name>ATP</name>
        <dbReference type="ChEBI" id="CHEBI:30616"/>
    </ligand>
</feature>
<feature type="domain" description="Acetyl-coenzyme A synthetase N-terminal" evidence="9">
    <location>
        <begin position="24"/>
        <end position="80"/>
    </location>
</feature>
<dbReference type="STRING" id="247633.GP2143_12119"/>
<dbReference type="HAMAP" id="MF_01123">
    <property type="entry name" value="Ac_CoA_synth"/>
    <property type="match status" value="1"/>
</dbReference>
<feature type="binding site" evidence="6">
    <location>
        <position position="534"/>
    </location>
    <ligand>
        <name>Mg(2+)</name>
        <dbReference type="ChEBI" id="CHEBI:18420"/>
    </ligand>
</feature>
<name>A0YH70_9GAMM</name>
<dbReference type="PROSITE" id="PS00455">
    <property type="entry name" value="AMP_BINDING"/>
    <property type="match status" value="1"/>
</dbReference>
<dbReference type="GO" id="GO:0046872">
    <property type="term" value="F:metal ion binding"/>
    <property type="evidence" value="ECO:0007669"/>
    <property type="project" value="UniProtKB-KW"/>
</dbReference>
<dbReference type="FunFam" id="3.40.50.12780:FF:000001">
    <property type="entry name" value="Acetyl-coenzyme A synthetase"/>
    <property type="match status" value="1"/>
</dbReference>
<proteinExistence type="inferred from homology"/>
<comment type="caution">
    <text evidence="6">Lacks conserved residue(s) required for the propagation of feature annotation.</text>
</comment>
<dbReference type="Gene3D" id="3.40.50.12780">
    <property type="entry name" value="N-terminal domain of ligase-like"/>
    <property type="match status" value="1"/>
</dbReference>
<dbReference type="AlphaFoldDB" id="A0YH70"/>
<dbReference type="GO" id="GO:0005829">
    <property type="term" value="C:cytosol"/>
    <property type="evidence" value="ECO:0007669"/>
    <property type="project" value="TreeGrafter"/>
</dbReference>
<dbReference type="InterPro" id="IPR011904">
    <property type="entry name" value="Ac_CoA_lig"/>
</dbReference>
<organism evidence="10 11">
    <name type="scientific">marine gamma proteobacterium HTCC2143</name>
    <dbReference type="NCBI Taxonomy" id="247633"/>
    <lineage>
        <taxon>Bacteria</taxon>
        <taxon>Pseudomonadati</taxon>
        <taxon>Pseudomonadota</taxon>
        <taxon>Gammaproteobacteria</taxon>
        <taxon>Cellvibrionales</taxon>
        <taxon>Spongiibacteraceae</taxon>
        <taxon>BD1-7 clade</taxon>
    </lineage>
</organism>
<dbReference type="EMBL" id="AAVT01000014">
    <property type="protein sequence ID" value="EAW29838.1"/>
    <property type="molecule type" value="Genomic_DNA"/>
</dbReference>
<evidence type="ECO:0000313" key="11">
    <source>
        <dbReference type="Proteomes" id="UP000004931"/>
    </source>
</evidence>
<protein>
    <recommendedName>
        <fullName evidence="6">Acetyl-coenzyme A synthetase</fullName>
        <shortName evidence="6">AcCoA synthetase</shortName>
        <shortName evidence="6">Acs</shortName>
        <ecNumber evidence="6">6.2.1.1</ecNumber>
    </recommendedName>
    <alternativeName>
        <fullName evidence="6">Acetate--CoA ligase</fullName>
    </alternativeName>
    <alternativeName>
        <fullName evidence="6">Acyl-activating enzyme</fullName>
    </alternativeName>
</protein>
<feature type="domain" description="AMP-binding enzyme C-terminal" evidence="8">
    <location>
        <begin position="528"/>
        <end position="606"/>
    </location>
</feature>
<dbReference type="InterPro" id="IPR025110">
    <property type="entry name" value="AMP-bd_C"/>
</dbReference>
<dbReference type="SUPFAM" id="SSF56801">
    <property type="entry name" value="Acetyl-CoA synthetase-like"/>
    <property type="match status" value="1"/>
</dbReference>
<keyword evidence="11" id="KW-1185">Reference proteome</keyword>
<evidence type="ECO:0000259" key="7">
    <source>
        <dbReference type="Pfam" id="PF00501"/>
    </source>
</evidence>
<comment type="caution">
    <text evidence="10">The sequence shown here is derived from an EMBL/GenBank/DDBJ whole genome shotgun (WGS) entry which is preliminary data.</text>
</comment>
<dbReference type="Pfam" id="PF13193">
    <property type="entry name" value="AMP-binding_C"/>
    <property type="match status" value="1"/>
</dbReference>
<feature type="binding site" evidence="6">
    <location>
        <position position="520"/>
    </location>
    <ligand>
        <name>CoA</name>
        <dbReference type="ChEBI" id="CHEBI:57287"/>
    </ligand>
</feature>
<dbReference type="EC" id="6.2.1.1" evidence="6"/>
<feature type="binding site" evidence="6">
    <location>
        <position position="308"/>
    </location>
    <ligand>
        <name>CoA</name>
        <dbReference type="ChEBI" id="CHEBI:57287"/>
    </ligand>
</feature>
<evidence type="ECO:0000256" key="4">
    <source>
        <dbReference type="ARBA" id="ARBA00022840"/>
    </source>
</evidence>
<dbReference type="InterPro" id="IPR000873">
    <property type="entry name" value="AMP-dep_synth/lig_dom"/>
</dbReference>
<gene>
    <name evidence="6" type="primary">acsA</name>
    <name evidence="10" type="ORF">GP2143_12119</name>
</gene>
<evidence type="ECO:0000313" key="10">
    <source>
        <dbReference type="EMBL" id="EAW29838.1"/>
    </source>
</evidence>
<dbReference type="Gene3D" id="3.30.300.30">
    <property type="match status" value="1"/>
</dbReference>
<keyword evidence="6" id="KW-0479">Metal-binding</keyword>
<comment type="PTM">
    <text evidence="6">Acetylated. Deacetylation by the SIR2-homolog deacetylase activates the enzyme.</text>
</comment>
<dbReference type="NCBIfam" id="TIGR02188">
    <property type="entry name" value="Ac_CoA_lig_AcsA"/>
    <property type="match status" value="1"/>
</dbReference>
<feature type="binding site" evidence="6">
    <location>
        <position position="523"/>
    </location>
    <ligand>
        <name>ATP</name>
        <dbReference type="ChEBI" id="CHEBI:30616"/>
    </ligand>
</feature>
<dbReference type="InterPro" id="IPR042099">
    <property type="entry name" value="ANL_N_sf"/>
</dbReference>
<keyword evidence="5 6" id="KW-0007">Acetylation</keyword>
<evidence type="ECO:0000256" key="1">
    <source>
        <dbReference type="ARBA" id="ARBA00006432"/>
    </source>
</evidence>
<comment type="catalytic activity">
    <reaction evidence="6">
        <text>acetate + ATP + CoA = acetyl-CoA + AMP + diphosphate</text>
        <dbReference type="Rhea" id="RHEA:23176"/>
        <dbReference type="ChEBI" id="CHEBI:30089"/>
        <dbReference type="ChEBI" id="CHEBI:30616"/>
        <dbReference type="ChEBI" id="CHEBI:33019"/>
        <dbReference type="ChEBI" id="CHEBI:57287"/>
        <dbReference type="ChEBI" id="CHEBI:57288"/>
        <dbReference type="ChEBI" id="CHEBI:456215"/>
        <dbReference type="EC" id="6.2.1.1"/>
    </reaction>
</comment>
<keyword evidence="2 6" id="KW-0436">Ligase</keyword>
<comment type="similarity">
    <text evidence="1 6">Belongs to the ATP-dependent AMP-binding enzyme family.</text>
</comment>
<feature type="binding site" evidence="6">
    <location>
        <begin position="408"/>
        <end position="413"/>
    </location>
    <ligand>
        <name>ATP</name>
        <dbReference type="ChEBI" id="CHEBI:30616"/>
    </ligand>
</feature>
<feature type="binding site" evidence="6">
    <location>
        <begin position="384"/>
        <end position="386"/>
    </location>
    <ligand>
        <name>ATP</name>
        <dbReference type="ChEBI" id="CHEBI:30616"/>
    </ligand>
</feature>
<dbReference type="OrthoDB" id="9803968at2"/>
<reference evidence="10 11" key="1">
    <citation type="journal article" date="2010" name="J. Bacteriol.">
        <title>Genome sequence of the oligotrophic marine Gammaproteobacterium HTCC2143, isolated from the Oregon Coast.</title>
        <authorList>
            <person name="Oh H.M."/>
            <person name="Kang I."/>
            <person name="Ferriera S."/>
            <person name="Giovannoni S.J."/>
            <person name="Cho J.C."/>
        </authorList>
    </citation>
    <scope>NUCLEOTIDE SEQUENCE [LARGE SCALE GENOMIC DNA]</scope>
    <source>
        <strain evidence="10 11">HTCC2143</strain>
    </source>
</reference>
<dbReference type="CDD" id="cd05966">
    <property type="entry name" value="ACS"/>
    <property type="match status" value="1"/>
</dbReference>